<feature type="transmembrane region" description="Helical" evidence="7">
    <location>
        <begin position="139"/>
        <end position="159"/>
    </location>
</feature>
<dbReference type="Pfam" id="PF12805">
    <property type="entry name" value="FUSC-like"/>
    <property type="match status" value="1"/>
</dbReference>
<dbReference type="Pfam" id="PF13515">
    <property type="entry name" value="FUSC_2"/>
    <property type="match status" value="1"/>
</dbReference>
<evidence type="ECO:0000259" key="9">
    <source>
        <dbReference type="Pfam" id="PF13515"/>
    </source>
</evidence>
<dbReference type="PANTHER" id="PTHR30509">
    <property type="entry name" value="P-HYDROXYBENZOIC ACID EFFLUX PUMP SUBUNIT-RELATED"/>
    <property type="match status" value="1"/>
</dbReference>
<name>A0A2S5AAB9_9FLAO</name>
<evidence type="ECO:0000256" key="5">
    <source>
        <dbReference type="ARBA" id="ARBA00023136"/>
    </source>
</evidence>
<comment type="caution">
    <text evidence="10">The sequence shown here is derived from an EMBL/GenBank/DDBJ whole genome shotgun (WGS) entry which is preliminary data.</text>
</comment>
<feature type="transmembrane region" description="Helical" evidence="7">
    <location>
        <begin position="449"/>
        <end position="481"/>
    </location>
</feature>
<dbReference type="InterPro" id="IPR032692">
    <property type="entry name" value="YccS_N"/>
</dbReference>
<feature type="transmembrane region" description="Helical" evidence="7">
    <location>
        <begin position="88"/>
        <end position="107"/>
    </location>
</feature>
<keyword evidence="11" id="KW-1185">Reference proteome</keyword>
<feature type="domain" description="Integral membrane protein YccS N-terminal" evidence="8">
    <location>
        <begin position="66"/>
        <end position="333"/>
    </location>
</feature>
<dbReference type="GO" id="GO:0005886">
    <property type="term" value="C:plasma membrane"/>
    <property type="evidence" value="ECO:0007669"/>
    <property type="project" value="UniProtKB-SubCell"/>
</dbReference>
<evidence type="ECO:0000259" key="8">
    <source>
        <dbReference type="Pfam" id="PF12805"/>
    </source>
</evidence>
<feature type="transmembrane region" description="Helical" evidence="7">
    <location>
        <begin position="397"/>
        <end position="414"/>
    </location>
</feature>
<feature type="domain" description="Integral membrane bound transporter" evidence="9">
    <location>
        <begin position="407"/>
        <end position="529"/>
    </location>
</feature>
<evidence type="ECO:0000256" key="6">
    <source>
        <dbReference type="ARBA" id="ARBA00043993"/>
    </source>
</evidence>
<dbReference type="PANTHER" id="PTHR30509:SF9">
    <property type="entry name" value="MULTIDRUG RESISTANCE PROTEIN MDTO"/>
    <property type="match status" value="1"/>
</dbReference>
<dbReference type="Proteomes" id="UP000237310">
    <property type="component" value="Unassembled WGS sequence"/>
</dbReference>
<dbReference type="AlphaFoldDB" id="A0A2S5AAB9"/>
<dbReference type="RefSeq" id="WP_103806079.1">
    <property type="nucleotide sequence ID" value="NZ_PQVG01000005.1"/>
</dbReference>
<proteinExistence type="inferred from homology"/>
<keyword evidence="5 7" id="KW-0472">Membrane</keyword>
<comment type="subcellular location">
    <subcellularLocation>
        <location evidence="1">Cell membrane</location>
        <topology evidence="1">Multi-pass membrane protein</topology>
    </subcellularLocation>
</comment>
<dbReference type="EMBL" id="PQVG01000005">
    <property type="protein sequence ID" value="POY39540.1"/>
    <property type="molecule type" value="Genomic_DNA"/>
</dbReference>
<keyword evidence="4 7" id="KW-1133">Transmembrane helix</keyword>
<evidence type="ECO:0000313" key="11">
    <source>
        <dbReference type="Proteomes" id="UP000237310"/>
    </source>
</evidence>
<reference evidence="10 11" key="1">
    <citation type="submission" date="2018-01" db="EMBL/GenBank/DDBJ databases">
        <authorList>
            <person name="Gaut B.S."/>
            <person name="Morton B.R."/>
            <person name="Clegg M.T."/>
            <person name="Duvall M.R."/>
        </authorList>
    </citation>
    <scope>NUCLEOTIDE SEQUENCE [LARGE SCALE GENOMIC DNA]</scope>
    <source>
        <strain evidence="10 11">HR-AY</strain>
    </source>
</reference>
<feature type="transmembrane region" description="Helical" evidence="7">
    <location>
        <begin position="114"/>
        <end position="133"/>
    </location>
</feature>
<keyword evidence="3 7" id="KW-0812">Transmembrane</keyword>
<keyword evidence="2" id="KW-1003">Cell membrane</keyword>
<gene>
    <name evidence="10" type="ORF">C3L50_10240</name>
</gene>
<feature type="transmembrane region" description="Helical" evidence="7">
    <location>
        <begin position="63"/>
        <end position="82"/>
    </location>
</feature>
<accession>A0A2S5AAB9</accession>
<evidence type="ECO:0000256" key="2">
    <source>
        <dbReference type="ARBA" id="ARBA00022475"/>
    </source>
</evidence>
<evidence type="ECO:0000256" key="3">
    <source>
        <dbReference type="ARBA" id="ARBA00022692"/>
    </source>
</evidence>
<evidence type="ECO:0000256" key="1">
    <source>
        <dbReference type="ARBA" id="ARBA00004651"/>
    </source>
</evidence>
<feature type="transmembrane region" description="Helical" evidence="7">
    <location>
        <begin position="487"/>
        <end position="505"/>
    </location>
</feature>
<dbReference type="OrthoDB" id="8670769at2"/>
<protein>
    <submittedName>
        <fullName evidence="10">FUSC family protein</fullName>
    </submittedName>
</protein>
<organism evidence="10 11">
    <name type="scientific">Flavobacterium alvei</name>
    <dbReference type="NCBI Taxonomy" id="2080416"/>
    <lineage>
        <taxon>Bacteria</taxon>
        <taxon>Pseudomonadati</taxon>
        <taxon>Bacteroidota</taxon>
        <taxon>Flavobacteriia</taxon>
        <taxon>Flavobacteriales</taxon>
        <taxon>Flavobacteriaceae</taxon>
        <taxon>Flavobacterium</taxon>
    </lineage>
</organism>
<sequence>MIPKIKDFTIGTNLHNAIKVVLSAIIPAFLFSYLGNLEVGLTMAIGALFTFPTDTPSNLKHKINGLLVTVFILAGVNLLINATYPYPFLFYPIFAILVFILSMLAVYGQRATMVSFAALMIISISFAHIHKGLDMLEHSGFLLAGGLFYLLISILFYYINPHRYTELQIVECIKLTSKYLKLRGDLWQLDSDRKEITRKQLVLQVELNDIHENIREVLVRNRTDYGSSHQNRKLLLAFISLVEIMELAVSTSFDHNKLHQKFDAHPKVLMTYQSLAYNLAKNLKSLSKKIKKRKQYIQKNNLVENLFAFEFAIADYEKTLGEAEASEGVHMLSNMLHYAEKQVEKIKTLERAYTTTVKLKDLKGRDKDLEKLSISQYYPLNTLVENFSFSSLEFRHSLRITTTLLIGLIIGKVLPFENVYWILLTIVVIMRPGYGLTKERTLNRFIGTLIGGVLGFAVLTFEPSTPILATLTILFLILGLTFNPSNYKIGTSFITLHVIFIFAILNPSDGNIILYRVLDTFVGAILAILANHFLWPYWESLNTNENIKNSIEANKNYLKQISILYNNKQGINQEYRLARNQSFIEIGNMMASFQRMLQEPKSRQDKLQQVYKFTVINNALLSSAASLGTYTQSHKTTKASEAFNVVFDKIIKNLDAAISLLKEENQPNEIDAPIDDTFNNSFIELKNIREKELRQGDVINSQEFKLKMQEAQLVIEQLVWLTNLSENILKTTKNLLKAEKQPENNTLKTFFGSNSPEA</sequence>
<feature type="transmembrane region" description="Helical" evidence="7">
    <location>
        <begin position="20"/>
        <end position="51"/>
    </location>
</feature>
<dbReference type="InterPro" id="IPR049453">
    <property type="entry name" value="Memb_transporter_dom"/>
</dbReference>
<comment type="similarity">
    <text evidence="6">Belongs to the YccS/YhfK family.</text>
</comment>
<evidence type="ECO:0000256" key="4">
    <source>
        <dbReference type="ARBA" id="ARBA00022989"/>
    </source>
</evidence>
<feature type="transmembrane region" description="Helical" evidence="7">
    <location>
        <begin position="517"/>
        <end position="538"/>
    </location>
</feature>
<evidence type="ECO:0000256" key="7">
    <source>
        <dbReference type="SAM" id="Phobius"/>
    </source>
</evidence>
<evidence type="ECO:0000313" key="10">
    <source>
        <dbReference type="EMBL" id="POY39540.1"/>
    </source>
</evidence>